<dbReference type="PROSITE" id="PS50119">
    <property type="entry name" value="ZF_BBOX"/>
    <property type="match status" value="1"/>
</dbReference>
<keyword evidence="5 7" id="KW-0539">Nucleus</keyword>
<feature type="domain" description="B box-type" evidence="9">
    <location>
        <begin position="30"/>
        <end position="77"/>
    </location>
</feature>
<reference evidence="11" key="1">
    <citation type="submission" date="2024-03" db="EMBL/GenBank/DDBJ databases">
        <authorList>
            <consortium name="ELIXIR-Norway"/>
            <consortium name="Elixir Norway"/>
        </authorList>
    </citation>
    <scope>NUCLEOTIDE SEQUENCE</scope>
</reference>
<evidence type="ECO:0000256" key="4">
    <source>
        <dbReference type="ARBA" id="ARBA00022833"/>
    </source>
</evidence>
<dbReference type="Pfam" id="PF06203">
    <property type="entry name" value="CCT"/>
    <property type="match status" value="1"/>
</dbReference>
<evidence type="ECO:0000256" key="5">
    <source>
        <dbReference type="ARBA" id="ARBA00023242"/>
    </source>
</evidence>
<organism evidence="11 12">
    <name type="scientific">Sphagnum jensenii</name>
    <dbReference type="NCBI Taxonomy" id="128206"/>
    <lineage>
        <taxon>Eukaryota</taxon>
        <taxon>Viridiplantae</taxon>
        <taxon>Streptophyta</taxon>
        <taxon>Embryophyta</taxon>
        <taxon>Bryophyta</taxon>
        <taxon>Sphagnophytina</taxon>
        <taxon>Sphagnopsida</taxon>
        <taxon>Sphagnales</taxon>
        <taxon>Sphagnaceae</taxon>
        <taxon>Sphagnum</taxon>
    </lineage>
</organism>
<dbReference type="InterPro" id="IPR000315">
    <property type="entry name" value="Znf_B-box"/>
</dbReference>
<gene>
    <name evidence="11" type="ORF">CSSPJE1EN2_LOCUS5190</name>
</gene>
<keyword evidence="12" id="KW-1185">Reference proteome</keyword>
<dbReference type="InterPro" id="IPR052453">
    <property type="entry name" value="CONSTANS-like_ZF"/>
</dbReference>
<evidence type="ECO:0000259" key="10">
    <source>
        <dbReference type="PROSITE" id="PS51017"/>
    </source>
</evidence>
<dbReference type="PROSITE" id="PS51017">
    <property type="entry name" value="CCT"/>
    <property type="match status" value="1"/>
</dbReference>
<keyword evidence="4" id="KW-0862">Zinc</keyword>
<comment type="subcellular location">
    <subcellularLocation>
        <location evidence="1 7">Nucleus</location>
    </subcellularLocation>
</comment>
<dbReference type="PANTHER" id="PTHR31874">
    <property type="entry name" value="CCT MOTIF FAMILY PROTEIN, EXPRESSED"/>
    <property type="match status" value="1"/>
</dbReference>
<keyword evidence="3" id="KW-0479">Metal-binding</keyword>
<accession>A0ABP1AI20</accession>
<evidence type="ECO:0000256" key="1">
    <source>
        <dbReference type="ARBA" id="ARBA00004123"/>
    </source>
</evidence>
<dbReference type="InterPro" id="IPR049808">
    <property type="entry name" value="CONSTANS-like_Bbox1"/>
</dbReference>
<evidence type="ECO:0000256" key="8">
    <source>
        <dbReference type="SAM" id="MobiDB-lite"/>
    </source>
</evidence>
<dbReference type="InterPro" id="IPR010402">
    <property type="entry name" value="CCT_domain"/>
</dbReference>
<proteinExistence type="inferred from homology"/>
<dbReference type="Pfam" id="PF00643">
    <property type="entry name" value="zf-B_box"/>
    <property type="match status" value="1"/>
</dbReference>
<comment type="similarity">
    <text evidence="2">Belongs to the CONSTANS family.</text>
</comment>
<name>A0ABP1AI20_9BRYO</name>
<feature type="domain" description="CCT" evidence="10">
    <location>
        <begin position="420"/>
        <end position="462"/>
    </location>
</feature>
<evidence type="ECO:0000256" key="7">
    <source>
        <dbReference type="PROSITE-ProRule" id="PRU00357"/>
    </source>
</evidence>
<evidence type="ECO:0000256" key="3">
    <source>
        <dbReference type="ARBA" id="ARBA00022723"/>
    </source>
</evidence>
<protein>
    <submittedName>
        <fullName evidence="11">Uncharacterized protein</fullName>
    </submittedName>
</protein>
<evidence type="ECO:0000256" key="2">
    <source>
        <dbReference type="ARBA" id="ARBA00010024"/>
    </source>
</evidence>
<dbReference type="EMBL" id="OZ023713">
    <property type="protein sequence ID" value="CAK9862195.1"/>
    <property type="molecule type" value="Genomic_DNA"/>
</dbReference>
<dbReference type="CDD" id="cd19821">
    <property type="entry name" value="Bbox1_BBX-like"/>
    <property type="match status" value="1"/>
</dbReference>
<feature type="compositionally biased region" description="Basic residues" evidence="8">
    <location>
        <begin position="102"/>
        <end position="111"/>
    </location>
</feature>
<dbReference type="PANTHER" id="PTHR31874:SF1">
    <property type="entry name" value="ZINC FINGER PROTEIN CONSTANS-LIKE 6"/>
    <property type="match status" value="1"/>
</dbReference>
<evidence type="ECO:0000256" key="6">
    <source>
        <dbReference type="PROSITE-ProRule" id="PRU00024"/>
    </source>
</evidence>
<keyword evidence="6" id="KW-0863">Zinc-finger</keyword>
<evidence type="ECO:0000313" key="12">
    <source>
        <dbReference type="Proteomes" id="UP001497522"/>
    </source>
</evidence>
<dbReference type="SMART" id="SM00336">
    <property type="entry name" value="BBOX"/>
    <property type="match status" value="1"/>
</dbReference>
<sequence length="467" mass="51816">MTMKSQCTEARKIRSSNSSAATAAMAIAGRSSRACNVCGVQRAHWYCAADEAFLCENCDGGVHNANAVALRHERVRLAPNGTPTAKLPRHSSTSQCHLSKASSKRSRSSRPHAHDRDPLSKLCKSSKNSERVHDGQKLDLKVELVDQFCEKPVEELSQGSLRLDEGKQFVVPDFFQDCLDSGVDIDCTVSLIIGNSSSSTGFLGGDIPRLVIDEAFDAFDVDYGLNFDVAIGGAGTDDALDAGNHGRDGDAEGRGCFNSTTSSVGCGSSFSSRVDRRQQSWPDLERIDPARIFASTSKEEEDVTKQQLLQRPEKIKKDAEEILKCSLEDLRHVPSLRLDYEDVLNAWSDRGALWTDAKLNPQTVPGLEFFNSDAPNPGCTDICIVPDILMSLQQEQLDVDSVREIGEDGSLWTNEPTGPRKARVLRYKEKRRTRLFSKKIRYHVRKLNAERRPRMKGRFVKRMHLSS</sequence>
<dbReference type="Proteomes" id="UP001497522">
    <property type="component" value="Chromosome 12"/>
</dbReference>
<evidence type="ECO:0000259" key="9">
    <source>
        <dbReference type="PROSITE" id="PS50119"/>
    </source>
</evidence>
<feature type="region of interest" description="Disordered" evidence="8">
    <location>
        <begin position="79"/>
        <end position="130"/>
    </location>
</feature>
<evidence type="ECO:0000313" key="11">
    <source>
        <dbReference type="EMBL" id="CAK9862195.1"/>
    </source>
</evidence>